<comment type="caution">
    <text evidence="1">The sequence shown here is derived from an EMBL/GenBank/DDBJ whole genome shotgun (WGS) entry which is preliminary data.</text>
</comment>
<accession>A0A497EQ72</accession>
<protein>
    <submittedName>
        <fullName evidence="1">Uncharacterized protein</fullName>
    </submittedName>
</protein>
<name>A0A497EQ72_9CREN</name>
<sequence>MVSLGKGPLKSRLEAAIRALNAQIHRLDYEHQRIMERDRQIFGKIVDAYTRHDMTHATMYANELAEIRKMAKMLMQSRLALEQIVMRLSTVTEIGELVVTLTPAMSVIKTIRAGISKVLPEAERELGEIGNLINNIIIDAGQWGTLSITFEAANDEAQKILAEAAAVAEQRMSEHFPNLPAGLKSDEESKA</sequence>
<dbReference type="AlphaFoldDB" id="A0A497EQ72"/>
<gene>
    <name evidence="1" type="ORF">DRJ31_05570</name>
</gene>
<dbReference type="Gene3D" id="6.10.140.1230">
    <property type="match status" value="1"/>
</dbReference>
<proteinExistence type="predicted"/>
<organism evidence="1 2">
    <name type="scientific">Thermoproteota archaeon</name>
    <dbReference type="NCBI Taxonomy" id="2056631"/>
    <lineage>
        <taxon>Archaea</taxon>
        <taxon>Thermoproteota</taxon>
    </lineage>
</organism>
<reference evidence="1 2" key="1">
    <citation type="submission" date="2018-06" db="EMBL/GenBank/DDBJ databases">
        <title>Extensive metabolic versatility and redundancy in microbially diverse, dynamic hydrothermal sediments.</title>
        <authorList>
            <person name="Dombrowski N."/>
            <person name="Teske A."/>
            <person name="Baker B.J."/>
        </authorList>
    </citation>
    <scope>NUCLEOTIDE SEQUENCE [LARGE SCALE GENOMIC DNA]</scope>
    <source>
        <strain evidence="1">B66_G16</strain>
    </source>
</reference>
<dbReference type="EMBL" id="QMQV01000043">
    <property type="protein sequence ID" value="RLE49276.1"/>
    <property type="molecule type" value="Genomic_DNA"/>
</dbReference>
<dbReference type="Proteomes" id="UP000278475">
    <property type="component" value="Unassembled WGS sequence"/>
</dbReference>
<evidence type="ECO:0000313" key="1">
    <source>
        <dbReference type="EMBL" id="RLE49276.1"/>
    </source>
</evidence>
<evidence type="ECO:0000313" key="2">
    <source>
        <dbReference type="Proteomes" id="UP000278475"/>
    </source>
</evidence>